<reference evidence="2 3" key="1">
    <citation type="submission" date="2016-11" db="EMBL/GenBank/DDBJ databases">
        <title>Paenibacillus species isolates.</title>
        <authorList>
            <person name="Beno S.M."/>
        </authorList>
    </citation>
    <scope>NUCLEOTIDE SEQUENCE [LARGE SCALE GENOMIC DNA]</scope>
    <source>
        <strain evidence="2 3">FSL F4-0100</strain>
    </source>
</reference>
<dbReference type="InterPro" id="IPR050491">
    <property type="entry name" value="AmpC-like"/>
</dbReference>
<accession>A0A1R1AXD1</accession>
<dbReference type="Pfam" id="PF00144">
    <property type="entry name" value="Beta-lactamase"/>
    <property type="match status" value="1"/>
</dbReference>
<name>A0A1R1AXD1_PAELA</name>
<dbReference type="InterPro" id="IPR001466">
    <property type="entry name" value="Beta-lactam-related"/>
</dbReference>
<dbReference type="EMBL" id="MRTF01000008">
    <property type="protein sequence ID" value="OME90198.1"/>
    <property type="molecule type" value="Genomic_DNA"/>
</dbReference>
<dbReference type="PANTHER" id="PTHR46825:SF7">
    <property type="entry name" value="D-ALANYL-D-ALANINE CARBOXYPEPTIDASE"/>
    <property type="match status" value="1"/>
</dbReference>
<evidence type="ECO:0000313" key="3">
    <source>
        <dbReference type="Proteomes" id="UP000187074"/>
    </source>
</evidence>
<sequence length="356" mass="40435">MGRALEQSLLDKWLAQIANKRNVFSTVLCVEDQKQSLSLVSSGGEMQTEDRYFIASVTKLYVTAVILQLRAEQRLQLDDPISEYLSKEIIAGLHMMENRDYTEEITVKQLMSNTSGIPDYFSGDVFSELIAGHDQAWSLDKTLSAARRRKPKFIPGQQKKAQYSDTNYRLLGLIIENIKGDSIQSVFKEYIFDKLNLTQTYFYHNPEDTTPVPFYYKKKRLDLPQYMASIGAEGGIVSTARETMIFLRAFFNGELFPIGDLEELQREWNFLWAPGPFFYGTGISRQPLSPFGLRRGLIGHWGQSGAFAFHHPESGLYFTGTVNQAVGQSAAVQAMARIIRQYGREKKALRLHADVP</sequence>
<protein>
    <submittedName>
        <fullName evidence="2">Serine hydrolase</fullName>
    </submittedName>
</protein>
<dbReference type="SUPFAM" id="SSF56601">
    <property type="entry name" value="beta-lactamase/transpeptidase-like"/>
    <property type="match status" value="1"/>
</dbReference>
<feature type="domain" description="Beta-lactamase-related" evidence="1">
    <location>
        <begin position="21"/>
        <end position="336"/>
    </location>
</feature>
<keyword evidence="2" id="KW-0378">Hydrolase</keyword>
<evidence type="ECO:0000313" key="2">
    <source>
        <dbReference type="EMBL" id="OME90198.1"/>
    </source>
</evidence>
<organism evidence="2 3">
    <name type="scientific">Paenibacillus lautus</name>
    <name type="common">Bacillus lautus</name>
    <dbReference type="NCBI Taxonomy" id="1401"/>
    <lineage>
        <taxon>Bacteria</taxon>
        <taxon>Bacillati</taxon>
        <taxon>Bacillota</taxon>
        <taxon>Bacilli</taxon>
        <taxon>Bacillales</taxon>
        <taxon>Paenibacillaceae</taxon>
        <taxon>Paenibacillus</taxon>
    </lineage>
</organism>
<dbReference type="Gene3D" id="3.40.710.10">
    <property type="entry name" value="DD-peptidase/beta-lactamase superfamily"/>
    <property type="match status" value="1"/>
</dbReference>
<dbReference type="RefSeq" id="WP_076324727.1">
    <property type="nucleotide sequence ID" value="NZ_MRTF01000008.1"/>
</dbReference>
<evidence type="ECO:0000259" key="1">
    <source>
        <dbReference type="Pfam" id="PF00144"/>
    </source>
</evidence>
<dbReference type="STRING" id="1401.BK123_23155"/>
<dbReference type="PANTHER" id="PTHR46825">
    <property type="entry name" value="D-ALANYL-D-ALANINE-CARBOXYPEPTIDASE/ENDOPEPTIDASE AMPH"/>
    <property type="match status" value="1"/>
</dbReference>
<dbReference type="GO" id="GO:0016787">
    <property type="term" value="F:hydrolase activity"/>
    <property type="evidence" value="ECO:0007669"/>
    <property type="project" value="UniProtKB-KW"/>
</dbReference>
<comment type="caution">
    <text evidence="2">The sequence shown here is derived from an EMBL/GenBank/DDBJ whole genome shotgun (WGS) entry which is preliminary data.</text>
</comment>
<dbReference type="Proteomes" id="UP000187074">
    <property type="component" value="Unassembled WGS sequence"/>
</dbReference>
<proteinExistence type="predicted"/>
<gene>
    <name evidence="2" type="ORF">BK123_23155</name>
</gene>
<dbReference type="InterPro" id="IPR012338">
    <property type="entry name" value="Beta-lactam/transpept-like"/>
</dbReference>
<dbReference type="OrthoDB" id="9803467at2"/>
<dbReference type="AlphaFoldDB" id="A0A1R1AXD1"/>